<keyword evidence="3" id="KW-1185">Reference proteome</keyword>
<protein>
    <submittedName>
        <fullName evidence="2">Uncharacterized protein</fullName>
    </submittedName>
</protein>
<dbReference type="AlphaFoldDB" id="A0A074ZI96"/>
<organism evidence="2 3">
    <name type="scientific">Opisthorchis viverrini</name>
    <name type="common">Southeast Asian liver fluke</name>
    <dbReference type="NCBI Taxonomy" id="6198"/>
    <lineage>
        <taxon>Eukaryota</taxon>
        <taxon>Metazoa</taxon>
        <taxon>Spiralia</taxon>
        <taxon>Lophotrochozoa</taxon>
        <taxon>Platyhelminthes</taxon>
        <taxon>Trematoda</taxon>
        <taxon>Digenea</taxon>
        <taxon>Opisthorchiida</taxon>
        <taxon>Opisthorchiata</taxon>
        <taxon>Opisthorchiidae</taxon>
        <taxon>Opisthorchis</taxon>
    </lineage>
</organism>
<feature type="compositionally biased region" description="Basic and acidic residues" evidence="1">
    <location>
        <begin position="1"/>
        <end position="11"/>
    </location>
</feature>
<name>A0A074ZI96_OPIVI</name>
<dbReference type="Proteomes" id="UP000054324">
    <property type="component" value="Unassembled WGS sequence"/>
</dbReference>
<dbReference type="KEGG" id="ovi:T265_13873"/>
<dbReference type="OrthoDB" id="6239463at2759"/>
<evidence type="ECO:0000256" key="1">
    <source>
        <dbReference type="SAM" id="MobiDB-lite"/>
    </source>
</evidence>
<reference evidence="2 3" key="1">
    <citation type="submission" date="2013-11" db="EMBL/GenBank/DDBJ databases">
        <title>Opisthorchis viverrini - life in the bile duct.</title>
        <authorList>
            <person name="Young N.D."/>
            <person name="Nagarajan N."/>
            <person name="Lin S.J."/>
            <person name="Korhonen P.K."/>
            <person name="Jex A.R."/>
            <person name="Hall R.S."/>
            <person name="Safavi-Hemami H."/>
            <person name="Kaewkong W."/>
            <person name="Bertrand D."/>
            <person name="Gao S."/>
            <person name="Seet Q."/>
            <person name="Wongkham S."/>
            <person name="Teh B.T."/>
            <person name="Wongkham C."/>
            <person name="Intapan P.M."/>
            <person name="Maleewong W."/>
            <person name="Yang X."/>
            <person name="Hu M."/>
            <person name="Wang Z."/>
            <person name="Hofmann A."/>
            <person name="Sternberg P.W."/>
            <person name="Tan P."/>
            <person name="Wang J."/>
            <person name="Gasser R.B."/>
        </authorList>
    </citation>
    <scope>NUCLEOTIDE SEQUENCE [LARGE SCALE GENOMIC DNA]</scope>
</reference>
<dbReference type="STRING" id="6198.A0A074ZI96"/>
<evidence type="ECO:0000313" key="2">
    <source>
        <dbReference type="EMBL" id="KER27043.1"/>
    </source>
</evidence>
<feature type="non-terminal residue" evidence="2">
    <location>
        <position position="239"/>
    </location>
</feature>
<gene>
    <name evidence="2" type="ORF">T265_13873</name>
</gene>
<proteinExistence type="predicted"/>
<dbReference type="RefSeq" id="XP_009169205.1">
    <property type="nucleotide sequence ID" value="XM_009170941.1"/>
</dbReference>
<dbReference type="GeneID" id="20328040"/>
<feature type="region of interest" description="Disordered" evidence="1">
    <location>
        <begin position="1"/>
        <end position="22"/>
    </location>
</feature>
<sequence length="239" mass="27154">MFRTTVDERSARATGVAAGIQRRHGATQRGGPLCRTYRPIHDVSAPCPDVQFGMQPGFYNCGLRIRKELQLADIYPVWGKPDHSVIPNKRTIKSRWIRHVAEINEATATFGLGPLWLRRIRLKQGLLHHLIYRRAYIADCCPEFSSRIPYNTRNSGCLLSLSTCRTVFRQNFFLCLYSKLWNKLPSHIRTISSHPRNGRRGSEKGCAVPWQLVLCETEIATGNPADVGSRIVSLLLEDR</sequence>
<dbReference type="EMBL" id="KL596732">
    <property type="protein sequence ID" value="KER27043.1"/>
    <property type="molecule type" value="Genomic_DNA"/>
</dbReference>
<accession>A0A074ZI96</accession>
<dbReference type="CTD" id="20328040"/>
<evidence type="ECO:0000313" key="3">
    <source>
        <dbReference type="Proteomes" id="UP000054324"/>
    </source>
</evidence>